<comment type="caution">
    <text evidence="1">The sequence shown here is derived from an EMBL/GenBank/DDBJ whole genome shotgun (WGS) entry which is preliminary data.</text>
</comment>
<protein>
    <submittedName>
        <fullName evidence="1">Uncharacterized protein</fullName>
    </submittedName>
</protein>
<dbReference type="Proteomes" id="UP001140087">
    <property type="component" value="Unassembled WGS sequence"/>
</dbReference>
<sequence>MDSRARSSSSSFNSGRTGGETVRLGKLPVTQHGWLYQRGSGSFLRGWRHRLVVLSDERLYIFKDAAIAGCPVSAIDLSAFQLVQRAAAPGRTKFGFVLRSERPPSVFGGHVPMVPPPPKKQQPSEDLELYADTEAELEQWISALTDVLVPADVHEFQSPLSSFDAAVNRVGKSSAPSGSILTRLERQRETGRTSADAPPTVTVAPDSRWI</sequence>
<dbReference type="EMBL" id="JANBUN010001597">
    <property type="protein sequence ID" value="KAJ2797451.1"/>
    <property type="molecule type" value="Genomic_DNA"/>
</dbReference>
<accession>A0ACC1KYE9</accession>
<evidence type="ECO:0000313" key="2">
    <source>
        <dbReference type="Proteomes" id="UP001140087"/>
    </source>
</evidence>
<name>A0ACC1KYE9_9FUNG</name>
<evidence type="ECO:0000313" key="1">
    <source>
        <dbReference type="EMBL" id="KAJ2797451.1"/>
    </source>
</evidence>
<organism evidence="1 2">
    <name type="scientific">Coemansia helicoidea</name>
    <dbReference type="NCBI Taxonomy" id="1286919"/>
    <lineage>
        <taxon>Eukaryota</taxon>
        <taxon>Fungi</taxon>
        <taxon>Fungi incertae sedis</taxon>
        <taxon>Zoopagomycota</taxon>
        <taxon>Kickxellomycotina</taxon>
        <taxon>Kickxellomycetes</taxon>
        <taxon>Kickxellales</taxon>
        <taxon>Kickxellaceae</taxon>
        <taxon>Coemansia</taxon>
    </lineage>
</organism>
<reference evidence="1" key="1">
    <citation type="submission" date="2022-07" db="EMBL/GenBank/DDBJ databases">
        <title>Phylogenomic reconstructions and comparative analyses of Kickxellomycotina fungi.</title>
        <authorList>
            <person name="Reynolds N.K."/>
            <person name="Stajich J.E."/>
            <person name="Barry K."/>
            <person name="Grigoriev I.V."/>
            <person name="Crous P."/>
            <person name="Smith M.E."/>
        </authorList>
    </citation>
    <scope>NUCLEOTIDE SEQUENCE</scope>
    <source>
        <strain evidence="1">BCRC 34780</strain>
    </source>
</reference>
<proteinExistence type="predicted"/>
<gene>
    <name evidence="1" type="ORF">H4R21_004319</name>
</gene>
<keyword evidence="2" id="KW-1185">Reference proteome</keyword>